<protein>
    <submittedName>
        <fullName evidence="2">Uncharacterized protein</fullName>
    </submittedName>
</protein>
<comment type="caution">
    <text evidence="2">The sequence shown here is derived from an EMBL/GenBank/DDBJ whole genome shotgun (WGS) entry which is preliminary data.</text>
</comment>
<dbReference type="Gramene" id="OMO50922">
    <property type="protein sequence ID" value="OMO50922"/>
    <property type="gene ID" value="CCACVL1_30142"/>
</dbReference>
<gene>
    <name evidence="2" type="ORF">CCACVL1_30142</name>
</gene>
<organism evidence="2 3">
    <name type="scientific">Corchorus capsularis</name>
    <name type="common">Jute</name>
    <dbReference type="NCBI Taxonomy" id="210143"/>
    <lineage>
        <taxon>Eukaryota</taxon>
        <taxon>Viridiplantae</taxon>
        <taxon>Streptophyta</taxon>
        <taxon>Embryophyta</taxon>
        <taxon>Tracheophyta</taxon>
        <taxon>Spermatophyta</taxon>
        <taxon>Magnoliopsida</taxon>
        <taxon>eudicotyledons</taxon>
        <taxon>Gunneridae</taxon>
        <taxon>Pentapetalae</taxon>
        <taxon>rosids</taxon>
        <taxon>malvids</taxon>
        <taxon>Malvales</taxon>
        <taxon>Malvaceae</taxon>
        <taxon>Grewioideae</taxon>
        <taxon>Apeibeae</taxon>
        <taxon>Corchorus</taxon>
    </lineage>
</organism>
<evidence type="ECO:0000313" key="2">
    <source>
        <dbReference type="EMBL" id="OMO50922.1"/>
    </source>
</evidence>
<accession>A0A1R3FYL9</accession>
<evidence type="ECO:0000256" key="1">
    <source>
        <dbReference type="SAM" id="MobiDB-lite"/>
    </source>
</evidence>
<name>A0A1R3FYL9_COCAP</name>
<dbReference type="PANTHER" id="PTHR33696">
    <property type="entry name" value="T22J18.15-RELATED"/>
    <property type="match status" value="1"/>
</dbReference>
<dbReference type="EMBL" id="AWWV01016008">
    <property type="protein sequence ID" value="OMO50922.1"/>
    <property type="molecule type" value="Genomic_DNA"/>
</dbReference>
<proteinExistence type="predicted"/>
<dbReference type="OrthoDB" id="745459at2759"/>
<dbReference type="OMA" id="MDIFSCK"/>
<sequence length="181" mass="20363">MSQNEIYSQLNVPFSWELKPGVSKVTHEEGSSIDIRHVRVNLPPPPRLSKSARFCVDELQAVLPPIMSQLEPPPPRSSAKKSSYDTKNDPFVAAYRKCTEWSVNGKLGSSDDNKNEACRAKSKRNMFTLSCKYSCTVSSDNVVRVSQCSKDKVKEEQKENKDRVDAKLTEKVDVKTKQGKI</sequence>
<reference evidence="2 3" key="1">
    <citation type="submission" date="2013-09" db="EMBL/GenBank/DDBJ databases">
        <title>Corchorus capsularis genome sequencing.</title>
        <authorList>
            <person name="Alam M."/>
            <person name="Haque M.S."/>
            <person name="Islam M.S."/>
            <person name="Emdad E.M."/>
            <person name="Islam M.M."/>
            <person name="Ahmed B."/>
            <person name="Halim A."/>
            <person name="Hossen Q.M.M."/>
            <person name="Hossain M.Z."/>
            <person name="Ahmed R."/>
            <person name="Khan M.M."/>
            <person name="Islam R."/>
            <person name="Rashid M.M."/>
            <person name="Khan S.A."/>
            <person name="Rahman M.S."/>
            <person name="Alam M."/>
        </authorList>
    </citation>
    <scope>NUCLEOTIDE SEQUENCE [LARGE SCALE GENOMIC DNA]</scope>
    <source>
        <strain evidence="3">cv. CVL-1</strain>
        <tissue evidence="2">Whole seedling</tissue>
    </source>
</reference>
<evidence type="ECO:0000313" key="3">
    <source>
        <dbReference type="Proteomes" id="UP000188268"/>
    </source>
</evidence>
<dbReference type="Proteomes" id="UP000188268">
    <property type="component" value="Unassembled WGS sequence"/>
</dbReference>
<feature type="region of interest" description="Disordered" evidence="1">
    <location>
        <begin position="66"/>
        <end position="86"/>
    </location>
</feature>
<dbReference type="PANTHER" id="PTHR33696:SF23">
    <property type="entry name" value="OS03G0674900 PROTEIN"/>
    <property type="match status" value="1"/>
</dbReference>
<dbReference type="AlphaFoldDB" id="A0A1R3FYL9"/>
<keyword evidence="3" id="KW-1185">Reference proteome</keyword>